<proteinExistence type="inferred from homology"/>
<evidence type="ECO:0000256" key="6">
    <source>
        <dbReference type="ARBA" id="ARBA00022989"/>
    </source>
</evidence>
<dbReference type="CDD" id="cd13962">
    <property type="entry name" value="PT_UbiA_UBIAD1"/>
    <property type="match status" value="1"/>
</dbReference>
<evidence type="ECO:0000313" key="10">
    <source>
        <dbReference type="EMBL" id="MDF1611181.1"/>
    </source>
</evidence>
<keyword evidence="3 8" id="KW-1003">Cell membrane</keyword>
<dbReference type="Gene3D" id="1.10.357.140">
    <property type="entry name" value="UbiA prenyltransferase"/>
    <property type="match status" value="1"/>
</dbReference>
<dbReference type="Gene3D" id="1.20.120.1780">
    <property type="entry name" value="UbiA prenyltransferase"/>
    <property type="match status" value="1"/>
</dbReference>
<dbReference type="Proteomes" id="UP001221302">
    <property type="component" value="Unassembled WGS sequence"/>
</dbReference>
<reference evidence="10" key="1">
    <citation type="submission" date="2023-03" db="EMBL/GenBank/DDBJ databases">
        <title>Stygiobacter electus gen. nov., sp. nov., facultatively anaerobic thermotolerant bacterium of the class Ignavibacteria from a well of Yessentuki mineral water deposit.</title>
        <authorList>
            <person name="Podosokorskaya O.A."/>
            <person name="Elcheninov A.G."/>
            <person name="Petrova N.F."/>
            <person name="Zavarzina D.G."/>
            <person name="Kublanov I.V."/>
            <person name="Merkel A.Y."/>
        </authorList>
    </citation>
    <scope>NUCLEOTIDE SEQUENCE</scope>
    <source>
        <strain evidence="10">09-Me</strain>
    </source>
</reference>
<dbReference type="EMBL" id="JARGDL010000003">
    <property type="protein sequence ID" value="MDF1611181.1"/>
    <property type="molecule type" value="Genomic_DNA"/>
</dbReference>
<keyword evidence="7 8" id="KW-0472">Membrane</keyword>
<evidence type="ECO:0000256" key="1">
    <source>
        <dbReference type="ARBA" id="ARBA00004141"/>
    </source>
</evidence>
<dbReference type="PANTHER" id="PTHR13929:SF0">
    <property type="entry name" value="UBIA PRENYLTRANSFERASE DOMAIN-CONTAINING PROTEIN 1"/>
    <property type="match status" value="1"/>
</dbReference>
<dbReference type="InterPro" id="IPR000537">
    <property type="entry name" value="UbiA_prenyltransferase"/>
</dbReference>
<comment type="subcellular location">
    <subcellularLocation>
        <location evidence="8">Cell membrane</location>
        <topology evidence="8">Multi-pass membrane protein</topology>
    </subcellularLocation>
    <subcellularLocation>
        <location evidence="1">Membrane</location>
        <topology evidence="1">Multi-pass membrane protein</topology>
    </subcellularLocation>
</comment>
<dbReference type="GO" id="GO:0042371">
    <property type="term" value="P:vitamin K biosynthetic process"/>
    <property type="evidence" value="ECO:0007669"/>
    <property type="project" value="TreeGrafter"/>
</dbReference>
<dbReference type="InterPro" id="IPR004657">
    <property type="entry name" value="MenA"/>
</dbReference>
<dbReference type="NCBIfam" id="TIGR00751">
    <property type="entry name" value="menA"/>
    <property type="match status" value="1"/>
</dbReference>
<dbReference type="NCBIfam" id="NF004751">
    <property type="entry name" value="PRK06080.1-3"/>
    <property type="match status" value="1"/>
</dbReference>
<evidence type="ECO:0000256" key="3">
    <source>
        <dbReference type="ARBA" id="ARBA00022475"/>
    </source>
</evidence>
<dbReference type="EC" id="2.5.1.74" evidence="8 9"/>
<feature type="transmembrane region" description="Helical" evidence="8">
    <location>
        <begin position="46"/>
        <end position="66"/>
    </location>
</feature>
<evidence type="ECO:0000313" key="11">
    <source>
        <dbReference type="Proteomes" id="UP001221302"/>
    </source>
</evidence>
<evidence type="ECO:0000256" key="9">
    <source>
        <dbReference type="NCBIfam" id="TIGR00751"/>
    </source>
</evidence>
<comment type="function">
    <text evidence="8">Conversion of 1,4-dihydroxy-2-naphthoate (DHNA) to demethylmenaquinone (DMK).</text>
</comment>
<dbReference type="AlphaFoldDB" id="A0AAE3NW65"/>
<evidence type="ECO:0000256" key="4">
    <source>
        <dbReference type="ARBA" id="ARBA00022679"/>
    </source>
</evidence>
<keyword evidence="2 8" id="KW-0474">Menaquinone biosynthesis</keyword>
<keyword evidence="11" id="KW-1185">Reference proteome</keyword>
<feature type="transmembrane region" description="Helical" evidence="8">
    <location>
        <begin position="175"/>
        <end position="199"/>
    </location>
</feature>
<organism evidence="10 11">
    <name type="scientific">Stygiobacter electus</name>
    <dbReference type="NCBI Taxonomy" id="3032292"/>
    <lineage>
        <taxon>Bacteria</taxon>
        <taxon>Pseudomonadati</taxon>
        <taxon>Ignavibacteriota</taxon>
        <taxon>Ignavibacteria</taxon>
        <taxon>Ignavibacteriales</taxon>
        <taxon>Melioribacteraceae</taxon>
        <taxon>Stygiobacter</taxon>
    </lineage>
</organism>
<dbReference type="HAMAP" id="MF_01937">
    <property type="entry name" value="MenA_1"/>
    <property type="match status" value="1"/>
</dbReference>
<feature type="transmembrane region" description="Helical" evidence="8">
    <location>
        <begin position="145"/>
        <end position="169"/>
    </location>
</feature>
<gene>
    <name evidence="8" type="primary">menA</name>
    <name evidence="10" type="ORF">P0M35_03400</name>
</gene>
<feature type="transmembrane region" description="Helical" evidence="8">
    <location>
        <begin position="220"/>
        <end position="242"/>
    </location>
</feature>
<dbReference type="RefSeq" id="WP_321534948.1">
    <property type="nucleotide sequence ID" value="NZ_JARGDL010000003.1"/>
</dbReference>
<protein>
    <recommendedName>
        <fullName evidence="8 9">1,4-dihydroxy-2-naphthoate octaprenyltransferase</fullName>
        <shortName evidence="8">DHNA-octaprenyltransferase</shortName>
        <ecNumber evidence="8 9">2.5.1.74</ecNumber>
    </recommendedName>
</protein>
<comment type="similarity">
    <text evidence="8">Belongs to the MenA family. Type 1 subfamily.</text>
</comment>
<keyword evidence="5 8" id="KW-0812">Transmembrane</keyword>
<evidence type="ECO:0000256" key="8">
    <source>
        <dbReference type="HAMAP-Rule" id="MF_01937"/>
    </source>
</evidence>
<comment type="catalytic activity">
    <reaction evidence="8">
        <text>an all-trans-polyprenyl diphosphate + 1,4-dihydroxy-2-naphthoate + H(+) = a 2-demethylmenaquinol + CO2 + diphosphate</text>
        <dbReference type="Rhea" id="RHEA:26478"/>
        <dbReference type="Rhea" id="RHEA-COMP:9563"/>
        <dbReference type="Rhea" id="RHEA-COMP:9564"/>
        <dbReference type="ChEBI" id="CHEBI:11173"/>
        <dbReference type="ChEBI" id="CHEBI:15378"/>
        <dbReference type="ChEBI" id="CHEBI:16526"/>
        <dbReference type="ChEBI" id="CHEBI:33019"/>
        <dbReference type="ChEBI" id="CHEBI:55437"/>
        <dbReference type="ChEBI" id="CHEBI:58914"/>
        <dbReference type="EC" id="2.5.1.74"/>
    </reaction>
</comment>
<evidence type="ECO:0000256" key="7">
    <source>
        <dbReference type="ARBA" id="ARBA00023136"/>
    </source>
</evidence>
<dbReference type="GO" id="GO:0005886">
    <property type="term" value="C:plasma membrane"/>
    <property type="evidence" value="ECO:0007669"/>
    <property type="project" value="UniProtKB-SubCell"/>
</dbReference>
<comment type="caution">
    <text evidence="10">The sequence shown here is derived from an EMBL/GenBank/DDBJ whole genome shotgun (WGS) entry which is preliminary data.</text>
</comment>
<feature type="transmembrane region" description="Helical" evidence="8">
    <location>
        <begin position="248"/>
        <end position="269"/>
    </location>
</feature>
<dbReference type="PANTHER" id="PTHR13929">
    <property type="entry name" value="1,4-DIHYDROXY-2-NAPHTHOATE OCTAPRENYLTRANSFERASE"/>
    <property type="match status" value="1"/>
</dbReference>
<evidence type="ECO:0000256" key="5">
    <source>
        <dbReference type="ARBA" id="ARBA00022692"/>
    </source>
</evidence>
<feature type="transmembrane region" description="Helical" evidence="8">
    <location>
        <begin position="281"/>
        <end position="298"/>
    </location>
</feature>
<dbReference type="PIRSF" id="PIRSF005355">
    <property type="entry name" value="UBIAD1"/>
    <property type="match status" value="1"/>
</dbReference>
<keyword evidence="4 8" id="KW-0808">Transferase</keyword>
<evidence type="ECO:0000256" key="2">
    <source>
        <dbReference type="ARBA" id="ARBA00022428"/>
    </source>
</evidence>
<dbReference type="InterPro" id="IPR026046">
    <property type="entry name" value="UBIAD1"/>
</dbReference>
<keyword evidence="6 8" id="KW-1133">Transmembrane helix</keyword>
<dbReference type="GO" id="GO:0009234">
    <property type="term" value="P:menaquinone biosynthetic process"/>
    <property type="evidence" value="ECO:0007669"/>
    <property type="project" value="UniProtKB-UniRule"/>
</dbReference>
<name>A0AAE3NW65_9BACT</name>
<dbReference type="InterPro" id="IPR044878">
    <property type="entry name" value="UbiA_sf"/>
</dbReference>
<accession>A0AAE3NW65</accession>
<feature type="transmembrane region" description="Helical" evidence="8">
    <location>
        <begin position="112"/>
        <end position="138"/>
    </location>
</feature>
<dbReference type="GO" id="GO:0046428">
    <property type="term" value="F:1,4-dihydroxy-2-naphthoate polyprenyltransferase activity"/>
    <property type="evidence" value="ECO:0007669"/>
    <property type="project" value="UniProtKB-UniRule"/>
</dbReference>
<comment type="pathway">
    <text evidence="8">Quinol/quinone metabolism; menaquinone biosynthesis; menaquinol from 1,4-dihydroxy-2-naphthoate: step 1/2.</text>
</comment>
<sequence>MIKQQEITISKFDAWILASRPKTLPAAVMPVLVGSAIAIHDNKYKPLAAIVALICSLLIQIGTNLVNDLYDYLKGTDKKERLGPQRAAASGLLSIKELKVGIYIVFGFSFLLGIYLIALAGWLVLLIGVLSIIAGVVYTAGPFPLAYNALGDIASFLFFGFIGTIGTYYVQAYEITAFVFWASIPVGSLITNILVVNNYRDKDEDKLNGKKTLAVLFGENFVRIQYIIFMIASYSILFVVYFTFKKSIWVFLPILSLPISLKLIRMIYTLKGKELNKTLELTAKLSAIYGLLFAIGILI</sequence>
<dbReference type="Pfam" id="PF01040">
    <property type="entry name" value="UbiA"/>
    <property type="match status" value="1"/>
</dbReference>